<dbReference type="KEGG" id="iag:Igag_0130"/>
<gene>
    <name evidence="2" type="ordered locus">Igag_0130</name>
</gene>
<proteinExistence type="predicted"/>
<dbReference type="HOGENOM" id="CLU_3387465_0_0_2"/>
<evidence type="ECO:0000256" key="1">
    <source>
        <dbReference type="SAM" id="MobiDB-lite"/>
    </source>
</evidence>
<evidence type="ECO:0000313" key="2">
    <source>
        <dbReference type="EMBL" id="ADM26981.1"/>
    </source>
</evidence>
<dbReference type="Proteomes" id="UP000001304">
    <property type="component" value="Chromosome"/>
</dbReference>
<keyword evidence="3" id="KW-1185">Reference proteome</keyword>
<dbReference type="BioCyc" id="IAGG583356:GHAH-141-MONOMER"/>
<protein>
    <submittedName>
        <fullName evidence="2">Uncharacterized protein</fullName>
    </submittedName>
</protein>
<feature type="compositionally biased region" description="Basic and acidic residues" evidence="1">
    <location>
        <begin position="15"/>
        <end position="32"/>
    </location>
</feature>
<dbReference type="STRING" id="583356.Igag_0130"/>
<feature type="region of interest" description="Disordered" evidence="1">
    <location>
        <begin position="1"/>
        <end position="32"/>
    </location>
</feature>
<dbReference type="AlphaFoldDB" id="E0SPV9"/>
<accession>E0SPV9</accession>
<sequence>MGGRQKTTLFMIKSSAEEERGKTRKAQKTEKK</sequence>
<organism evidence="2 3">
    <name type="scientific">Ignisphaera aggregans (strain DSM 17230 / JCM 13409 / AQ1.S1)</name>
    <dbReference type="NCBI Taxonomy" id="583356"/>
    <lineage>
        <taxon>Archaea</taxon>
        <taxon>Thermoproteota</taxon>
        <taxon>Thermoprotei</taxon>
        <taxon>Desulfurococcales</taxon>
        <taxon>Desulfurococcaceae</taxon>
        <taxon>Ignisphaera</taxon>
    </lineage>
</organism>
<reference evidence="2 3" key="1">
    <citation type="journal article" date="2010" name="Stand. Genomic Sci.">
        <title>Complete genome sequence of Ignisphaera aggregans type strain (AQ1.S1).</title>
        <authorList>
            <person name="Goker M."/>
            <person name="Held B."/>
            <person name="Lapidus A."/>
            <person name="Nolan M."/>
            <person name="Spring S."/>
            <person name="Yasawong M."/>
            <person name="Lucas S."/>
            <person name="Glavina Del Rio T."/>
            <person name="Tice H."/>
            <person name="Cheng J.F."/>
            <person name="Goodwin L."/>
            <person name="Tapia R."/>
            <person name="Pitluck S."/>
            <person name="Liolios K."/>
            <person name="Ivanova N."/>
            <person name="Mavromatis K."/>
            <person name="Mikhailova N."/>
            <person name="Pati A."/>
            <person name="Chen A."/>
            <person name="Palaniappan K."/>
            <person name="Brambilla E."/>
            <person name="Land M."/>
            <person name="Hauser L."/>
            <person name="Chang Y.J."/>
            <person name="Jeffries C.D."/>
            <person name="Brettin T."/>
            <person name="Detter J.C."/>
            <person name="Han C."/>
            <person name="Rohde M."/>
            <person name="Sikorski J."/>
            <person name="Woyke T."/>
            <person name="Bristow J."/>
            <person name="Eisen J.A."/>
            <person name="Markowitz V."/>
            <person name="Hugenholtz P."/>
            <person name="Kyrpides N.C."/>
            <person name="Klenk H.P."/>
        </authorList>
    </citation>
    <scope>NUCLEOTIDE SEQUENCE [LARGE SCALE GENOMIC DNA]</scope>
    <source>
        <strain evidence="3">DSM 17230 / JCM 13409 / AQ1.S1</strain>
    </source>
</reference>
<evidence type="ECO:0000313" key="3">
    <source>
        <dbReference type="Proteomes" id="UP000001304"/>
    </source>
</evidence>
<dbReference type="EMBL" id="CP002098">
    <property type="protein sequence ID" value="ADM26981.1"/>
    <property type="molecule type" value="Genomic_DNA"/>
</dbReference>
<name>E0SPV9_IGNAA</name>